<gene>
    <name evidence="1" type="ORF">EPI10_031694</name>
</gene>
<comment type="caution">
    <text evidence="1">The sequence shown here is derived from an EMBL/GenBank/DDBJ whole genome shotgun (WGS) entry which is preliminary data.</text>
</comment>
<proteinExistence type="predicted"/>
<protein>
    <submittedName>
        <fullName evidence="1">Retroelement pol polyprotein-like</fullName>
    </submittedName>
</protein>
<accession>A0A5B6X4S5</accession>
<evidence type="ECO:0000313" key="2">
    <source>
        <dbReference type="Proteomes" id="UP000325315"/>
    </source>
</evidence>
<reference evidence="2" key="1">
    <citation type="journal article" date="2019" name="Plant Biotechnol. J.">
        <title>Genome sequencing of the Australian wild diploid species Gossypium australe highlights disease resistance and delayed gland morphogenesis.</title>
        <authorList>
            <person name="Cai Y."/>
            <person name="Cai X."/>
            <person name="Wang Q."/>
            <person name="Wang P."/>
            <person name="Zhang Y."/>
            <person name="Cai C."/>
            <person name="Xu Y."/>
            <person name="Wang K."/>
            <person name="Zhou Z."/>
            <person name="Wang C."/>
            <person name="Geng S."/>
            <person name="Li B."/>
            <person name="Dong Q."/>
            <person name="Hou Y."/>
            <person name="Wang H."/>
            <person name="Ai P."/>
            <person name="Liu Z."/>
            <person name="Yi F."/>
            <person name="Sun M."/>
            <person name="An G."/>
            <person name="Cheng J."/>
            <person name="Zhang Y."/>
            <person name="Shi Q."/>
            <person name="Xie Y."/>
            <person name="Shi X."/>
            <person name="Chang Y."/>
            <person name="Huang F."/>
            <person name="Chen Y."/>
            <person name="Hong S."/>
            <person name="Mi L."/>
            <person name="Sun Q."/>
            <person name="Zhang L."/>
            <person name="Zhou B."/>
            <person name="Peng R."/>
            <person name="Zhang X."/>
            <person name="Liu F."/>
        </authorList>
    </citation>
    <scope>NUCLEOTIDE SEQUENCE [LARGE SCALE GENOMIC DNA]</scope>
    <source>
        <strain evidence="2">cv. PA1801</strain>
    </source>
</reference>
<dbReference type="AlphaFoldDB" id="A0A5B6X4S5"/>
<sequence>MSGLMLPNFTSHRRRKFLHDARHYYWYEPFLFKHCAAKLFRNGPDFMGPSPPSSINLYIFVGIYYASKWVEFVALPTNNAKSVIKF</sequence>
<dbReference type="EMBL" id="SMMG02000001">
    <property type="protein sequence ID" value="KAA3487897.1"/>
    <property type="molecule type" value="Genomic_DNA"/>
</dbReference>
<dbReference type="OrthoDB" id="1001372at2759"/>
<keyword evidence="2" id="KW-1185">Reference proteome</keyword>
<organism evidence="1 2">
    <name type="scientific">Gossypium australe</name>
    <dbReference type="NCBI Taxonomy" id="47621"/>
    <lineage>
        <taxon>Eukaryota</taxon>
        <taxon>Viridiplantae</taxon>
        <taxon>Streptophyta</taxon>
        <taxon>Embryophyta</taxon>
        <taxon>Tracheophyta</taxon>
        <taxon>Spermatophyta</taxon>
        <taxon>Magnoliopsida</taxon>
        <taxon>eudicotyledons</taxon>
        <taxon>Gunneridae</taxon>
        <taxon>Pentapetalae</taxon>
        <taxon>rosids</taxon>
        <taxon>malvids</taxon>
        <taxon>Malvales</taxon>
        <taxon>Malvaceae</taxon>
        <taxon>Malvoideae</taxon>
        <taxon>Gossypium</taxon>
    </lineage>
</organism>
<evidence type="ECO:0000313" key="1">
    <source>
        <dbReference type="EMBL" id="KAA3487897.1"/>
    </source>
</evidence>
<dbReference type="Proteomes" id="UP000325315">
    <property type="component" value="Unassembled WGS sequence"/>
</dbReference>
<dbReference type="GO" id="GO:0003676">
    <property type="term" value="F:nucleic acid binding"/>
    <property type="evidence" value="ECO:0007669"/>
    <property type="project" value="InterPro"/>
</dbReference>
<dbReference type="Gene3D" id="3.30.420.10">
    <property type="entry name" value="Ribonuclease H-like superfamily/Ribonuclease H"/>
    <property type="match status" value="1"/>
</dbReference>
<name>A0A5B6X4S5_9ROSI</name>
<dbReference type="InterPro" id="IPR036397">
    <property type="entry name" value="RNaseH_sf"/>
</dbReference>